<dbReference type="Proteomes" id="UP001732700">
    <property type="component" value="Chromosome 4A"/>
</dbReference>
<dbReference type="EnsemblPlants" id="AVESA.00010b.r2.4AG0613680.2">
    <property type="protein sequence ID" value="AVESA.00010b.r2.4AG0613680.2.CDS"/>
    <property type="gene ID" value="AVESA.00010b.r2.4AG0613680"/>
</dbReference>
<proteinExistence type="predicted"/>
<keyword evidence="2" id="KW-1185">Reference proteome</keyword>
<organism evidence="1 2">
    <name type="scientific">Avena sativa</name>
    <name type="common">Oat</name>
    <dbReference type="NCBI Taxonomy" id="4498"/>
    <lineage>
        <taxon>Eukaryota</taxon>
        <taxon>Viridiplantae</taxon>
        <taxon>Streptophyta</taxon>
        <taxon>Embryophyta</taxon>
        <taxon>Tracheophyta</taxon>
        <taxon>Spermatophyta</taxon>
        <taxon>Magnoliopsida</taxon>
        <taxon>Liliopsida</taxon>
        <taxon>Poales</taxon>
        <taxon>Poaceae</taxon>
        <taxon>BOP clade</taxon>
        <taxon>Pooideae</taxon>
        <taxon>Poodae</taxon>
        <taxon>Poeae</taxon>
        <taxon>Poeae Chloroplast Group 1 (Aveneae type)</taxon>
        <taxon>Aveninae</taxon>
        <taxon>Avena</taxon>
    </lineage>
</organism>
<evidence type="ECO:0000313" key="2">
    <source>
        <dbReference type="Proteomes" id="UP001732700"/>
    </source>
</evidence>
<protein>
    <submittedName>
        <fullName evidence="1">Uncharacterized protein</fullName>
    </submittedName>
</protein>
<reference evidence="1" key="2">
    <citation type="submission" date="2025-09" db="UniProtKB">
        <authorList>
            <consortium name="EnsemblPlants"/>
        </authorList>
    </citation>
    <scope>IDENTIFICATION</scope>
</reference>
<name>A0ACD5WD39_AVESA</name>
<evidence type="ECO:0000313" key="1">
    <source>
        <dbReference type="EnsemblPlants" id="AVESA.00010b.r2.4AG0613680.2.CDS"/>
    </source>
</evidence>
<sequence>MTGGDSMDQISLDDWEILPDHESPFFMEECTVGGKDQLSLGPDLVMISMDYFPPGSASHPSPYDCVLDEEAKKPSPQPLQDASVQDPVVEFKDIGDVQTESSRGEFTAKVTEVWISDPEEEEETIKSPAGFAKEAFEDEVIVEAAPDLRDEEEGGVRGDKAGLEFVGFSVGKLRVNGAGALCSFGVAAATFCIFLLGGGKHQLNQKKTQSQKIRFQMCAAGDERIHEVVEQASMLNQAMSSVMGGASTRASISFGGYYDGF</sequence>
<reference evidence="1" key="1">
    <citation type="submission" date="2021-05" db="EMBL/GenBank/DDBJ databases">
        <authorList>
            <person name="Scholz U."/>
            <person name="Mascher M."/>
            <person name="Fiebig A."/>
        </authorList>
    </citation>
    <scope>NUCLEOTIDE SEQUENCE [LARGE SCALE GENOMIC DNA]</scope>
</reference>
<accession>A0ACD5WD39</accession>